<protein>
    <submittedName>
        <fullName evidence="1">Uncharacterized protein</fullName>
    </submittedName>
</protein>
<organism evidence="1 2">
    <name type="scientific">Coniella lustricola</name>
    <dbReference type="NCBI Taxonomy" id="2025994"/>
    <lineage>
        <taxon>Eukaryota</taxon>
        <taxon>Fungi</taxon>
        <taxon>Dikarya</taxon>
        <taxon>Ascomycota</taxon>
        <taxon>Pezizomycotina</taxon>
        <taxon>Sordariomycetes</taxon>
        <taxon>Sordariomycetidae</taxon>
        <taxon>Diaporthales</taxon>
        <taxon>Schizoparmaceae</taxon>
        <taxon>Coniella</taxon>
    </lineage>
</organism>
<dbReference type="InParanoid" id="A0A2T3A4D4"/>
<name>A0A2T3A4D4_9PEZI</name>
<reference evidence="1 2" key="1">
    <citation type="journal article" date="2018" name="Mycol. Prog.">
        <title>Coniella lustricola, a new species from submerged detritus.</title>
        <authorList>
            <person name="Raudabaugh D.B."/>
            <person name="Iturriaga T."/>
            <person name="Carver A."/>
            <person name="Mondo S."/>
            <person name="Pangilinan J."/>
            <person name="Lipzen A."/>
            <person name="He G."/>
            <person name="Amirebrahimi M."/>
            <person name="Grigoriev I.V."/>
            <person name="Miller A.N."/>
        </authorList>
    </citation>
    <scope>NUCLEOTIDE SEQUENCE [LARGE SCALE GENOMIC DNA]</scope>
    <source>
        <strain evidence="1 2">B22-T-1</strain>
    </source>
</reference>
<keyword evidence="2" id="KW-1185">Reference proteome</keyword>
<proteinExistence type="predicted"/>
<evidence type="ECO:0000313" key="1">
    <source>
        <dbReference type="EMBL" id="PSR82557.1"/>
    </source>
</evidence>
<dbReference type="Proteomes" id="UP000241462">
    <property type="component" value="Unassembled WGS sequence"/>
</dbReference>
<sequence length="172" mass="19253">MKQWSCFMGCSRGLLPDSTPPPPSPPWLAAIGLKSLLPCTHTFWSVTGRSGVNQMICSASCLMCWTGRRIAGWRNKAREDTTWIAKILTLMLPALPDHFSDVATPTAYYRLQRPFVASVRFAVVFCLWRLRSAVKQFLPDTSKDWGLNDTAAGNMVGWSCSTTYFRCGQTHN</sequence>
<evidence type="ECO:0000313" key="2">
    <source>
        <dbReference type="Proteomes" id="UP000241462"/>
    </source>
</evidence>
<accession>A0A2T3A4D4</accession>
<dbReference type="EMBL" id="KZ678475">
    <property type="protein sequence ID" value="PSR82557.1"/>
    <property type="molecule type" value="Genomic_DNA"/>
</dbReference>
<gene>
    <name evidence="1" type="ORF">BD289DRAFT_12845</name>
</gene>
<dbReference type="AlphaFoldDB" id="A0A2T3A4D4"/>